<name>A0A3N4GEN5_9ACTN</name>
<proteinExistence type="predicted"/>
<evidence type="ECO:0000313" key="5">
    <source>
        <dbReference type="Proteomes" id="UP000267536"/>
    </source>
</evidence>
<dbReference type="GO" id="GO:0003677">
    <property type="term" value="F:DNA binding"/>
    <property type="evidence" value="ECO:0007669"/>
    <property type="project" value="UniProtKB-KW"/>
</dbReference>
<dbReference type="Gene3D" id="4.10.320.10">
    <property type="entry name" value="E3-binding domain"/>
    <property type="match status" value="1"/>
</dbReference>
<dbReference type="InterPro" id="IPR042261">
    <property type="entry name" value="Lsr2-like_dimerization"/>
</dbReference>
<evidence type="ECO:0000259" key="2">
    <source>
        <dbReference type="Pfam" id="PF11774"/>
    </source>
</evidence>
<evidence type="ECO:0000256" key="1">
    <source>
        <dbReference type="ARBA" id="ARBA00023125"/>
    </source>
</evidence>
<dbReference type="RefSeq" id="WP_123929093.1">
    <property type="nucleotide sequence ID" value="NZ_JBPSDP010000006.1"/>
</dbReference>
<dbReference type="InterPro" id="IPR055370">
    <property type="entry name" value="Lsr2_DNA-bd"/>
</dbReference>
<dbReference type="AlphaFoldDB" id="A0A3N4GEN5"/>
<protein>
    <submittedName>
        <fullName evidence="4">Lsr2 family protein</fullName>
    </submittedName>
</protein>
<organism evidence="4 5">
    <name type="scientific">Gordonia oryzae</name>
    <dbReference type="NCBI Taxonomy" id="2487349"/>
    <lineage>
        <taxon>Bacteria</taxon>
        <taxon>Bacillati</taxon>
        <taxon>Actinomycetota</taxon>
        <taxon>Actinomycetes</taxon>
        <taxon>Mycobacteriales</taxon>
        <taxon>Gordoniaceae</taxon>
        <taxon>Gordonia</taxon>
    </lineage>
</organism>
<dbReference type="OrthoDB" id="4113332at2"/>
<dbReference type="Pfam" id="PF23359">
    <property type="entry name" value="Lsr2_DNA-bd"/>
    <property type="match status" value="1"/>
</dbReference>
<keyword evidence="1" id="KW-0238">DNA-binding</keyword>
<feature type="domain" description="Lsr2 DNA-binding" evidence="3">
    <location>
        <begin position="72"/>
        <end position="107"/>
    </location>
</feature>
<accession>A0A3N4GEN5</accession>
<sequence length="108" mass="12132">MARRTVVTFVDDLDGKELKEAVTITFSVDNKAYEFDTSPAHAKQFRQDLEQYVSASRSAGSRRSKAARSARSSRDLKAVRDWARVNGYDISDRGRIATEIIEAYQAAN</sequence>
<evidence type="ECO:0000259" key="3">
    <source>
        <dbReference type="Pfam" id="PF23359"/>
    </source>
</evidence>
<feature type="domain" description="Lsr2 dimerization" evidence="2">
    <location>
        <begin position="1"/>
        <end position="59"/>
    </location>
</feature>
<dbReference type="InterPro" id="IPR024412">
    <property type="entry name" value="Lsr2_dim_dom"/>
</dbReference>
<reference evidence="4 5" key="1">
    <citation type="submission" date="2018-11" db="EMBL/GenBank/DDBJ databases">
        <title>Draft genome sequence of Gordonia sp. RS15-1S isolated from rice stems.</title>
        <authorList>
            <person name="Muangham S."/>
        </authorList>
    </citation>
    <scope>NUCLEOTIDE SEQUENCE [LARGE SCALE GENOMIC DNA]</scope>
    <source>
        <strain evidence="4 5">RS15-1S</strain>
    </source>
</reference>
<keyword evidence="5" id="KW-1185">Reference proteome</keyword>
<dbReference type="GO" id="GO:0016746">
    <property type="term" value="F:acyltransferase activity"/>
    <property type="evidence" value="ECO:0007669"/>
    <property type="project" value="InterPro"/>
</dbReference>
<gene>
    <name evidence="4" type="ORF">EF294_10285</name>
</gene>
<dbReference type="EMBL" id="RKMH01000007">
    <property type="protein sequence ID" value="RPA61212.1"/>
    <property type="molecule type" value="Genomic_DNA"/>
</dbReference>
<dbReference type="Gene3D" id="3.30.60.230">
    <property type="entry name" value="Lsr2, dimerization domain"/>
    <property type="match status" value="1"/>
</dbReference>
<dbReference type="Proteomes" id="UP000267536">
    <property type="component" value="Unassembled WGS sequence"/>
</dbReference>
<dbReference type="Pfam" id="PF11774">
    <property type="entry name" value="Lsr2"/>
    <property type="match status" value="1"/>
</dbReference>
<evidence type="ECO:0000313" key="4">
    <source>
        <dbReference type="EMBL" id="RPA61212.1"/>
    </source>
</evidence>
<dbReference type="InterPro" id="IPR036625">
    <property type="entry name" value="E3-bd_dom_sf"/>
</dbReference>
<comment type="caution">
    <text evidence="4">The sequence shown here is derived from an EMBL/GenBank/DDBJ whole genome shotgun (WGS) entry which is preliminary data.</text>
</comment>